<accession>A0A8X6MHJ0</accession>
<organism evidence="1 2">
    <name type="scientific">Nephila pilipes</name>
    <name type="common">Giant wood spider</name>
    <name type="synonym">Nephila maculata</name>
    <dbReference type="NCBI Taxonomy" id="299642"/>
    <lineage>
        <taxon>Eukaryota</taxon>
        <taxon>Metazoa</taxon>
        <taxon>Ecdysozoa</taxon>
        <taxon>Arthropoda</taxon>
        <taxon>Chelicerata</taxon>
        <taxon>Arachnida</taxon>
        <taxon>Araneae</taxon>
        <taxon>Araneomorphae</taxon>
        <taxon>Entelegynae</taxon>
        <taxon>Araneoidea</taxon>
        <taxon>Nephilidae</taxon>
        <taxon>Nephila</taxon>
    </lineage>
</organism>
<reference evidence="1" key="1">
    <citation type="submission" date="2020-08" db="EMBL/GenBank/DDBJ databases">
        <title>Multicomponent nature underlies the extraordinary mechanical properties of spider dragline silk.</title>
        <authorList>
            <person name="Kono N."/>
            <person name="Nakamura H."/>
            <person name="Mori M."/>
            <person name="Yoshida Y."/>
            <person name="Ohtoshi R."/>
            <person name="Malay A.D."/>
            <person name="Moran D.A.P."/>
            <person name="Tomita M."/>
            <person name="Numata K."/>
            <person name="Arakawa K."/>
        </authorList>
    </citation>
    <scope>NUCLEOTIDE SEQUENCE</scope>
</reference>
<dbReference type="Proteomes" id="UP000887013">
    <property type="component" value="Unassembled WGS sequence"/>
</dbReference>
<name>A0A8X6MHJ0_NEPPI</name>
<proteinExistence type="predicted"/>
<comment type="caution">
    <text evidence="1">The sequence shown here is derived from an EMBL/GenBank/DDBJ whole genome shotgun (WGS) entry which is preliminary data.</text>
</comment>
<evidence type="ECO:0000313" key="1">
    <source>
        <dbReference type="EMBL" id="GFS58722.1"/>
    </source>
</evidence>
<protein>
    <submittedName>
        <fullName evidence="1">Uncharacterized protein</fullName>
    </submittedName>
</protein>
<dbReference type="EMBL" id="BMAW01093113">
    <property type="protein sequence ID" value="GFS58722.1"/>
    <property type="molecule type" value="Genomic_DNA"/>
</dbReference>
<sequence>MVECFKTVVILSLQPGRERKSIKLQQVDEVVTAATDRAIANTQTNITTNRNLVFDNAEDIAQDPGISNFSNNITPIQELLSGDSIRFEFPLRFLARGGRRMAVADIMLRRSTLLCAL</sequence>
<gene>
    <name evidence="1" type="ORF">NPIL_563241</name>
</gene>
<dbReference type="AlphaFoldDB" id="A0A8X6MHJ0"/>
<keyword evidence="2" id="KW-1185">Reference proteome</keyword>
<evidence type="ECO:0000313" key="2">
    <source>
        <dbReference type="Proteomes" id="UP000887013"/>
    </source>
</evidence>